<dbReference type="OrthoDB" id="3231188at2759"/>
<protein>
    <submittedName>
        <fullName evidence="3">Uncharacterized protein</fullName>
    </submittedName>
</protein>
<evidence type="ECO:0000313" key="4">
    <source>
        <dbReference type="Proteomes" id="UP000297245"/>
    </source>
</evidence>
<gene>
    <name evidence="3" type="ORF">K435DRAFT_910319</name>
</gene>
<dbReference type="Proteomes" id="UP000297245">
    <property type="component" value="Unassembled WGS sequence"/>
</dbReference>
<keyword evidence="1" id="KW-0175">Coiled coil</keyword>
<name>A0A4S8LNY2_DENBC</name>
<accession>A0A4S8LNY2</accession>
<evidence type="ECO:0000256" key="1">
    <source>
        <dbReference type="SAM" id="Coils"/>
    </source>
</evidence>
<reference evidence="3 4" key="1">
    <citation type="journal article" date="2019" name="Nat. Ecol. Evol.">
        <title>Megaphylogeny resolves global patterns of mushroom evolution.</title>
        <authorList>
            <person name="Varga T."/>
            <person name="Krizsan K."/>
            <person name="Foldi C."/>
            <person name="Dima B."/>
            <person name="Sanchez-Garcia M."/>
            <person name="Sanchez-Ramirez S."/>
            <person name="Szollosi G.J."/>
            <person name="Szarkandi J.G."/>
            <person name="Papp V."/>
            <person name="Albert L."/>
            <person name="Andreopoulos W."/>
            <person name="Angelini C."/>
            <person name="Antonin V."/>
            <person name="Barry K.W."/>
            <person name="Bougher N.L."/>
            <person name="Buchanan P."/>
            <person name="Buyck B."/>
            <person name="Bense V."/>
            <person name="Catcheside P."/>
            <person name="Chovatia M."/>
            <person name="Cooper J."/>
            <person name="Damon W."/>
            <person name="Desjardin D."/>
            <person name="Finy P."/>
            <person name="Geml J."/>
            <person name="Haridas S."/>
            <person name="Hughes K."/>
            <person name="Justo A."/>
            <person name="Karasinski D."/>
            <person name="Kautmanova I."/>
            <person name="Kiss B."/>
            <person name="Kocsube S."/>
            <person name="Kotiranta H."/>
            <person name="LaButti K.M."/>
            <person name="Lechner B.E."/>
            <person name="Liimatainen K."/>
            <person name="Lipzen A."/>
            <person name="Lukacs Z."/>
            <person name="Mihaltcheva S."/>
            <person name="Morgado L.N."/>
            <person name="Niskanen T."/>
            <person name="Noordeloos M.E."/>
            <person name="Ohm R.A."/>
            <person name="Ortiz-Santana B."/>
            <person name="Ovrebo C."/>
            <person name="Racz N."/>
            <person name="Riley R."/>
            <person name="Savchenko A."/>
            <person name="Shiryaev A."/>
            <person name="Soop K."/>
            <person name="Spirin V."/>
            <person name="Szebenyi C."/>
            <person name="Tomsovsky M."/>
            <person name="Tulloss R.E."/>
            <person name="Uehling J."/>
            <person name="Grigoriev I.V."/>
            <person name="Vagvolgyi C."/>
            <person name="Papp T."/>
            <person name="Martin F.M."/>
            <person name="Miettinen O."/>
            <person name="Hibbett D.S."/>
            <person name="Nagy L.G."/>
        </authorList>
    </citation>
    <scope>NUCLEOTIDE SEQUENCE [LARGE SCALE GENOMIC DNA]</scope>
    <source>
        <strain evidence="3 4">CBS 962.96</strain>
    </source>
</reference>
<proteinExistence type="predicted"/>
<sequence>MSDNEYGELDDGRENDNNLVEIVLPAIGTNPAVIYQRLREAQLQNQELRSRLSAAQALISNLKADIESPSVKTNRKGRKREAPLDPALAPHRERILQLGKEWTIMHEPWINADVFMRLLPPNAPLPLSSARFATEDTYRDGTIQELHEHLQDARLQHFAAQLPAFRAEFIRDVGSQRTTSVDRPDRGRSELLQSLLMRQDDLDDINVPIFFPNHDTGNNCLFLNEYQPRMIRAVLFGPAAIQTSPEKFKYSTGLVGMKWGVRSVNVACIAWSAILFAETGAASRITYRSDFYEYKKMIWEEERDNTPWAQMLFSFYNKCVFPGLPGAPNVEPQDHASRGSRLAAMRERLRTMTLSDSPGPVDIPADIPSIIPPPESISNTFIAPQPDEIENSLAPDSENLILPPPPRPRPCARRAPKSNKDDVMETPVQVPEEPPAPRRTTRASRK</sequence>
<organism evidence="3 4">
    <name type="scientific">Dendrothele bispora (strain CBS 962.96)</name>
    <dbReference type="NCBI Taxonomy" id="1314807"/>
    <lineage>
        <taxon>Eukaryota</taxon>
        <taxon>Fungi</taxon>
        <taxon>Dikarya</taxon>
        <taxon>Basidiomycota</taxon>
        <taxon>Agaricomycotina</taxon>
        <taxon>Agaricomycetes</taxon>
        <taxon>Agaricomycetidae</taxon>
        <taxon>Agaricales</taxon>
        <taxon>Agaricales incertae sedis</taxon>
        <taxon>Dendrothele</taxon>
    </lineage>
</organism>
<dbReference type="AlphaFoldDB" id="A0A4S8LNY2"/>
<feature type="coiled-coil region" evidence="1">
    <location>
        <begin position="38"/>
        <end position="65"/>
    </location>
</feature>
<keyword evidence="4" id="KW-1185">Reference proteome</keyword>
<evidence type="ECO:0000256" key="2">
    <source>
        <dbReference type="SAM" id="MobiDB-lite"/>
    </source>
</evidence>
<dbReference type="EMBL" id="ML179324">
    <property type="protein sequence ID" value="THU90820.1"/>
    <property type="molecule type" value="Genomic_DNA"/>
</dbReference>
<evidence type="ECO:0000313" key="3">
    <source>
        <dbReference type="EMBL" id="THU90820.1"/>
    </source>
</evidence>
<feature type="region of interest" description="Disordered" evidence="2">
    <location>
        <begin position="353"/>
        <end position="446"/>
    </location>
</feature>